<dbReference type="Pfam" id="PF13975">
    <property type="entry name" value="gag-asp_proteas"/>
    <property type="match status" value="1"/>
</dbReference>
<proteinExistence type="predicted"/>
<dbReference type="InterPro" id="IPR034122">
    <property type="entry name" value="Retropepsin-like_bacterial"/>
</dbReference>
<sequence length="161" mass="17437">MIIAAWVLALGLLAFAFEHHLSGRSNPNQNLQGRVIEDGAREVVLSRNRGGHYVAPGHINGEPVTFIIDTGASDVSIPAHLGEELGLEPGATLVYRTANGRIRAHATRIEQLSLGPLELRDVRASLNPAMGDREVLLGMSALEALELEQRNGRLTLRQPAR</sequence>
<dbReference type="RefSeq" id="WP_240308014.1">
    <property type="nucleotide sequence ID" value="NZ_FOMJ01000002.1"/>
</dbReference>
<dbReference type="STRING" id="1123397.SAMN05660831_00870"/>
<dbReference type="NCBIfam" id="TIGR02281">
    <property type="entry name" value="clan_AA_DTGA"/>
    <property type="match status" value="1"/>
</dbReference>
<dbReference type="GO" id="GO:0006508">
    <property type="term" value="P:proteolysis"/>
    <property type="evidence" value="ECO:0007669"/>
    <property type="project" value="UniProtKB-KW"/>
</dbReference>
<evidence type="ECO:0000313" key="2">
    <source>
        <dbReference type="Proteomes" id="UP000198611"/>
    </source>
</evidence>
<keyword evidence="2" id="KW-1185">Reference proteome</keyword>
<dbReference type="GO" id="GO:0004190">
    <property type="term" value="F:aspartic-type endopeptidase activity"/>
    <property type="evidence" value="ECO:0007669"/>
    <property type="project" value="InterPro"/>
</dbReference>
<protein>
    <submittedName>
        <fullName evidence="1">Aspartyl protease family protein</fullName>
    </submittedName>
</protein>
<accession>A0A1I1Q9G4</accession>
<dbReference type="InterPro" id="IPR001969">
    <property type="entry name" value="Aspartic_peptidase_AS"/>
</dbReference>
<dbReference type="AlphaFoldDB" id="A0A1I1Q9G4"/>
<organism evidence="1 2">
    <name type="scientific">Thiohalospira halophila DSM 15071</name>
    <dbReference type="NCBI Taxonomy" id="1123397"/>
    <lineage>
        <taxon>Bacteria</taxon>
        <taxon>Pseudomonadati</taxon>
        <taxon>Pseudomonadota</taxon>
        <taxon>Gammaproteobacteria</taxon>
        <taxon>Thiohalospirales</taxon>
        <taxon>Thiohalospiraceae</taxon>
        <taxon>Thiohalospira</taxon>
    </lineage>
</organism>
<evidence type="ECO:0000313" key="1">
    <source>
        <dbReference type="EMBL" id="SFD14750.1"/>
    </source>
</evidence>
<dbReference type="CDD" id="cd05483">
    <property type="entry name" value="retropepsin_like_bacteria"/>
    <property type="match status" value="1"/>
</dbReference>
<dbReference type="PROSITE" id="PS00141">
    <property type="entry name" value="ASP_PROTEASE"/>
    <property type="match status" value="1"/>
</dbReference>
<reference evidence="1 2" key="1">
    <citation type="submission" date="2016-10" db="EMBL/GenBank/DDBJ databases">
        <authorList>
            <person name="de Groot N.N."/>
        </authorList>
    </citation>
    <scope>NUCLEOTIDE SEQUENCE [LARGE SCALE GENOMIC DNA]</scope>
    <source>
        <strain evidence="1 2">HL3</strain>
    </source>
</reference>
<dbReference type="InterPro" id="IPR011969">
    <property type="entry name" value="Clan_AA_Asp_peptidase_C"/>
</dbReference>
<dbReference type="Proteomes" id="UP000198611">
    <property type="component" value="Unassembled WGS sequence"/>
</dbReference>
<keyword evidence="1" id="KW-0378">Hydrolase</keyword>
<dbReference type="Gene3D" id="2.40.70.10">
    <property type="entry name" value="Acid Proteases"/>
    <property type="match status" value="1"/>
</dbReference>
<keyword evidence="1" id="KW-0645">Protease</keyword>
<dbReference type="SUPFAM" id="SSF50630">
    <property type="entry name" value="Acid proteases"/>
    <property type="match status" value="1"/>
</dbReference>
<name>A0A1I1Q9G4_9GAMM</name>
<dbReference type="EMBL" id="FOMJ01000002">
    <property type="protein sequence ID" value="SFD14750.1"/>
    <property type="molecule type" value="Genomic_DNA"/>
</dbReference>
<gene>
    <name evidence="1" type="ORF">SAMN05660831_00870</name>
</gene>
<dbReference type="InterPro" id="IPR021109">
    <property type="entry name" value="Peptidase_aspartic_dom_sf"/>
</dbReference>